<dbReference type="Proteomes" id="UP001177023">
    <property type="component" value="Unassembled WGS sequence"/>
</dbReference>
<keyword evidence="4" id="KW-1185">Reference proteome</keyword>
<feature type="compositionally biased region" description="Low complexity" evidence="2">
    <location>
        <begin position="510"/>
        <end position="525"/>
    </location>
</feature>
<comment type="caution">
    <text evidence="3">The sequence shown here is derived from an EMBL/GenBank/DDBJ whole genome shotgun (WGS) entry which is preliminary data.</text>
</comment>
<feature type="region of interest" description="Disordered" evidence="2">
    <location>
        <begin position="368"/>
        <end position="566"/>
    </location>
</feature>
<reference evidence="3" key="1">
    <citation type="submission" date="2023-06" db="EMBL/GenBank/DDBJ databases">
        <authorList>
            <person name="Delattre M."/>
        </authorList>
    </citation>
    <scope>NUCLEOTIDE SEQUENCE</scope>
    <source>
        <strain evidence="3">AF72</strain>
    </source>
</reference>
<feature type="region of interest" description="Disordered" evidence="2">
    <location>
        <begin position="740"/>
        <end position="936"/>
    </location>
</feature>
<feature type="compositionally biased region" description="Polar residues" evidence="2">
    <location>
        <begin position="545"/>
        <end position="554"/>
    </location>
</feature>
<proteinExistence type="predicted"/>
<feature type="compositionally biased region" description="Low complexity" evidence="2">
    <location>
        <begin position="892"/>
        <end position="914"/>
    </location>
</feature>
<dbReference type="InterPro" id="IPR026054">
    <property type="entry name" value="Nucleoporin"/>
</dbReference>
<dbReference type="PANTHER" id="PTHR23193:SF46">
    <property type="entry name" value="NUCLEAR PORE COMPLEX PROTEIN NUP214"/>
    <property type="match status" value="1"/>
</dbReference>
<accession>A0AA36GEZ8</accession>
<organism evidence="3 4">
    <name type="scientific">Mesorhabditis spiculigera</name>
    <dbReference type="NCBI Taxonomy" id="96644"/>
    <lineage>
        <taxon>Eukaryota</taxon>
        <taxon>Metazoa</taxon>
        <taxon>Ecdysozoa</taxon>
        <taxon>Nematoda</taxon>
        <taxon>Chromadorea</taxon>
        <taxon>Rhabditida</taxon>
        <taxon>Rhabditina</taxon>
        <taxon>Rhabditomorpha</taxon>
        <taxon>Rhabditoidea</taxon>
        <taxon>Rhabditidae</taxon>
        <taxon>Mesorhabditinae</taxon>
        <taxon>Mesorhabditis</taxon>
    </lineage>
</organism>
<feature type="non-terminal residue" evidence="3">
    <location>
        <position position="1"/>
    </location>
</feature>
<dbReference type="PANTHER" id="PTHR23193">
    <property type="entry name" value="NUCLEAR PORE COMPLEX PROTEIN NUP"/>
    <property type="match status" value="1"/>
</dbReference>
<gene>
    <name evidence="3" type="ORF">MSPICULIGERA_LOCUS23928</name>
</gene>
<dbReference type="EMBL" id="CATQJA010002706">
    <property type="protein sequence ID" value="CAJ0585918.1"/>
    <property type="molecule type" value="Genomic_DNA"/>
</dbReference>
<dbReference type="GO" id="GO:0006405">
    <property type="term" value="P:RNA export from nucleus"/>
    <property type="evidence" value="ECO:0007669"/>
    <property type="project" value="TreeGrafter"/>
</dbReference>
<feature type="compositionally biased region" description="Low complexity" evidence="2">
    <location>
        <begin position="410"/>
        <end position="422"/>
    </location>
</feature>
<keyword evidence="1" id="KW-0175">Coiled coil</keyword>
<name>A0AA36GEZ8_9BILA</name>
<feature type="compositionally biased region" description="Basic and acidic residues" evidence="2">
    <location>
        <begin position="441"/>
        <end position="452"/>
    </location>
</feature>
<feature type="compositionally biased region" description="Polar residues" evidence="2">
    <location>
        <begin position="393"/>
        <end position="409"/>
    </location>
</feature>
<feature type="compositionally biased region" description="Polar residues" evidence="2">
    <location>
        <begin position="921"/>
        <end position="936"/>
    </location>
</feature>
<sequence>MALPSDISAKRQELARMAVNYQSALTQLSTDFDRLQSAIDETKQLPAIDHSLHHLNDMSLEIKKRQREDHDEQYAVLQLLKETGRRTGEAAVIMENSEVAQEALQKLNEGDNFDRAARLKKIEKCVDECKTLMGDTEKYLEQVRNTEKPAPFTQSSVHNIPDEARINKVLSHMTYIAQNQRANMDRMERDIRLLEQRQRQSKKSDTKPQIIVERQLPIDPSQPSVPIHQIDVVRDRLRAAFQRHSDAAGKSHCKIADVSTASPLPRRSRKQQELSRIEQLLEESIRLHELDISRDDKLNKSGAMCVSVGTQSDPIPKEVIVAPKVEPKMLPPIKQEIISTPKTIPFVPTTLSLMPSDRELAASYLGESPERTADISRLTPQPPPKSTAAISPLATQTSPKETPKTPVTRSSSGESASSTASEVPKSPKEPTPIVESPTESPLRDLLKEDEPTKPIQESTPKANRDEKPKSSIFGGSPSLNNFSFNDKEAKPDEKSVAPAAAPTSSIFGAKPTDTNFSTPTTTTVSTEEKKKDPPPSLFSFKPAASQPQAGTSAAETAKPEPTPSTFSFKAAAESAVPATTTAIETKPVTFSFSQAAAATAQPTSIFGNKAPDASAQSSSIFGNKPAQPATTTNSSIPFSFASAATAAAQTADAPKPAATGSSIFGGFAAKNETKAAADDGMMDDQGSGMFGSGFMSGLGCKPNTSDQAKPSIFSFKPSTVPAATTGSSIFGGGLSKPAATGGSIFGGGQQQQQPAATQGSSIFGGPKPSGSIFGSKPATGGSIFGGGAQQQPQQQQGGGLFGAKAPEQSAQPSSIFGGAKPQQATGGSLFGGGATTGSTFGAKPQFGGSPVFGGQKPFGQQGSAFGGGSGGFAAAAKEMAQKGQPSLFGNTAAASGSSIFGGANASSPQQPASSIFGGGNTSAPQQPSKTSFTSWR</sequence>
<evidence type="ECO:0000256" key="2">
    <source>
        <dbReference type="SAM" id="MobiDB-lite"/>
    </source>
</evidence>
<dbReference type="GO" id="GO:0005643">
    <property type="term" value="C:nuclear pore"/>
    <property type="evidence" value="ECO:0007669"/>
    <property type="project" value="TreeGrafter"/>
</dbReference>
<feature type="compositionally biased region" description="Basic and acidic residues" evidence="2">
    <location>
        <begin position="485"/>
        <end position="495"/>
    </location>
</feature>
<feature type="compositionally biased region" description="Low complexity" evidence="2">
    <location>
        <begin position="750"/>
        <end position="760"/>
    </location>
</feature>
<dbReference type="GO" id="GO:0017056">
    <property type="term" value="F:structural constituent of nuclear pore"/>
    <property type="evidence" value="ECO:0007669"/>
    <property type="project" value="TreeGrafter"/>
</dbReference>
<evidence type="ECO:0000313" key="4">
    <source>
        <dbReference type="Proteomes" id="UP001177023"/>
    </source>
</evidence>
<dbReference type="GO" id="GO:0008139">
    <property type="term" value="F:nuclear localization sequence binding"/>
    <property type="evidence" value="ECO:0007669"/>
    <property type="project" value="TreeGrafter"/>
</dbReference>
<dbReference type="AlphaFoldDB" id="A0AA36GEZ8"/>
<dbReference type="Pfam" id="PF13634">
    <property type="entry name" value="Nucleoporin_FG"/>
    <property type="match status" value="2"/>
</dbReference>
<feature type="region of interest" description="Disordered" evidence="2">
    <location>
        <begin position="608"/>
        <end position="633"/>
    </location>
</feature>
<evidence type="ECO:0000313" key="3">
    <source>
        <dbReference type="EMBL" id="CAJ0585918.1"/>
    </source>
</evidence>
<dbReference type="GO" id="GO:0006606">
    <property type="term" value="P:protein import into nucleus"/>
    <property type="evidence" value="ECO:0007669"/>
    <property type="project" value="TreeGrafter"/>
</dbReference>
<feature type="coiled-coil region" evidence="1">
    <location>
        <begin position="177"/>
        <end position="204"/>
    </location>
</feature>
<protein>
    <submittedName>
        <fullName evidence="3">Uncharacterized protein</fullName>
    </submittedName>
</protein>
<evidence type="ECO:0000256" key="1">
    <source>
        <dbReference type="SAM" id="Coils"/>
    </source>
</evidence>
<dbReference type="InterPro" id="IPR025574">
    <property type="entry name" value="Nucleoporin_FG_rpt"/>
</dbReference>